<evidence type="ECO:0000259" key="27">
    <source>
        <dbReference type="PROSITE" id="PS51384"/>
    </source>
</evidence>
<dbReference type="SUPFAM" id="SSF63380">
    <property type="entry name" value="Riboflavin synthase domain-like"/>
    <property type="match status" value="1"/>
</dbReference>
<dbReference type="GO" id="GO:0016324">
    <property type="term" value="C:apical plasma membrane"/>
    <property type="evidence" value="ECO:0007669"/>
    <property type="project" value="UniProtKB-SubCell"/>
</dbReference>
<dbReference type="PROSITE" id="PS50222">
    <property type="entry name" value="EF_HAND_2"/>
    <property type="match status" value="2"/>
</dbReference>
<keyword evidence="13" id="KW-0677">Repeat</keyword>
<evidence type="ECO:0000313" key="29">
    <source>
        <dbReference type="Proteomes" id="UP000694542"/>
    </source>
</evidence>
<dbReference type="CDD" id="cd09820">
    <property type="entry name" value="dual_peroxidase_like"/>
    <property type="match status" value="1"/>
</dbReference>
<comment type="catalytic activity">
    <reaction evidence="22">
        <text>NADH + O2 + H(+) = H2O2 + NAD(+)</text>
        <dbReference type="Rhea" id="RHEA:11264"/>
        <dbReference type="ChEBI" id="CHEBI:15378"/>
        <dbReference type="ChEBI" id="CHEBI:15379"/>
        <dbReference type="ChEBI" id="CHEBI:16240"/>
        <dbReference type="ChEBI" id="CHEBI:57540"/>
        <dbReference type="ChEBI" id="CHEBI:57945"/>
        <dbReference type="EC" id="1.6.3.1"/>
    </reaction>
</comment>
<keyword evidence="8" id="KW-0575">Peroxidase</keyword>
<evidence type="ECO:0000256" key="18">
    <source>
        <dbReference type="ARBA" id="ARBA00023002"/>
    </source>
</evidence>
<keyword evidence="12 25" id="KW-0732">Signal</keyword>
<evidence type="ECO:0000256" key="20">
    <source>
        <dbReference type="ARBA" id="ARBA00023180"/>
    </source>
</evidence>
<keyword evidence="21" id="KW-0376">Hydrogen peroxide</keyword>
<evidence type="ECO:0000313" key="28">
    <source>
        <dbReference type="Ensembl" id="ENSCAFP00040037311.1"/>
    </source>
</evidence>
<dbReference type="InterPro" id="IPR002048">
    <property type="entry name" value="EF_hand_dom"/>
</dbReference>
<dbReference type="FunFam" id="3.40.50.80:FF:000006">
    <property type="entry name" value="Dual oxidase 2"/>
    <property type="match status" value="1"/>
</dbReference>
<evidence type="ECO:0000256" key="12">
    <source>
        <dbReference type="ARBA" id="ARBA00022729"/>
    </source>
</evidence>
<dbReference type="GO" id="GO:0020037">
    <property type="term" value="F:heme binding"/>
    <property type="evidence" value="ECO:0007669"/>
    <property type="project" value="InterPro"/>
</dbReference>
<evidence type="ECO:0000256" key="24">
    <source>
        <dbReference type="SAM" id="Phobius"/>
    </source>
</evidence>
<evidence type="ECO:0000256" key="7">
    <source>
        <dbReference type="ARBA" id="ARBA00022534"/>
    </source>
</evidence>
<keyword evidence="9" id="KW-0285">Flavoprotein</keyword>
<dbReference type="SMART" id="SM00054">
    <property type="entry name" value="EFh"/>
    <property type="match status" value="2"/>
</dbReference>
<feature type="domain" description="FAD-binding FR-type" evidence="27">
    <location>
        <begin position="1259"/>
        <end position="1365"/>
    </location>
</feature>
<dbReference type="Proteomes" id="UP000694542">
    <property type="component" value="Chromosome 30"/>
</dbReference>
<feature type="domain" description="EF-hand" evidence="26">
    <location>
        <begin position="840"/>
        <end position="875"/>
    </location>
</feature>
<dbReference type="InterPro" id="IPR019791">
    <property type="entry name" value="Haem_peroxidase_animal"/>
</dbReference>
<dbReference type="InterPro" id="IPR050369">
    <property type="entry name" value="RBOH/FRE"/>
</dbReference>
<reference evidence="28" key="1">
    <citation type="submission" date="2018-10" db="EMBL/GenBank/DDBJ databases">
        <title>De novo assembly of a Great Dane genome.</title>
        <authorList>
            <person name="Kidd J.M."/>
            <person name="Pendleton A.L."/>
            <person name="Shen F."/>
            <person name="Emery S."/>
        </authorList>
    </citation>
    <scope>NUCLEOTIDE SEQUENCE [LARGE SCALE GENOMIC DNA]</scope>
    <source>
        <strain evidence="28">Great Dane</strain>
    </source>
</reference>
<evidence type="ECO:0000256" key="2">
    <source>
        <dbReference type="ARBA" id="ARBA00004424"/>
    </source>
</evidence>
<dbReference type="PROSITE" id="PS51384">
    <property type="entry name" value="FAD_FR"/>
    <property type="match status" value="1"/>
</dbReference>
<evidence type="ECO:0000256" key="13">
    <source>
        <dbReference type="ARBA" id="ARBA00022737"/>
    </source>
</evidence>
<proteinExistence type="inferred from homology"/>
<dbReference type="InterPro" id="IPR011992">
    <property type="entry name" value="EF-hand-dom_pair"/>
</dbReference>
<comment type="catalytic activity">
    <reaction evidence="23">
        <text>NADPH + O2 + H(+) = H2O2 + NADP(+)</text>
        <dbReference type="Rhea" id="RHEA:11260"/>
        <dbReference type="ChEBI" id="CHEBI:15378"/>
        <dbReference type="ChEBI" id="CHEBI:15379"/>
        <dbReference type="ChEBI" id="CHEBI:16240"/>
        <dbReference type="ChEBI" id="CHEBI:57783"/>
        <dbReference type="ChEBI" id="CHEBI:58349"/>
        <dbReference type="EC" id="1.6.3.1"/>
    </reaction>
</comment>
<dbReference type="Pfam" id="PF00036">
    <property type="entry name" value="EF-hand_1"/>
    <property type="match status" value="1"/>
</dbReference>
<evidence type="ECO:0000256" key="16">
    <source>
        <dbReference type="ARBA" id="ARBA00022857"/>
    </source>
</evidence>
<keyword evidence="18" id="KW-0560">Oxidoreductase</keyword>
<dbReference type="InterPro" id="IPR018247">
    <property type="entry name" value="EF_Hand_1_Ca_BS"/>
</dbReference>
<evidence type="ECO:0000256" key="1">
    <source>
        <dbReference type="ARBA" id="ARBA00003796"/>
    </source>
</evidence>
<comment type="pathway">
    <text evidence="3">Hormone biosynthesis; thyroid hormone biosynthesis.</text>
</comment>
<dbReference type="SUPFAM" id="SSF47473">
    <property type="entry name" value="EF-hand"/>
    <property type="match status" value="1"/>
</dbReference>
<dbReference type="SUPFAM" id="SSF48113">
    <property type="entry name" value="Heme-dependent peroxidases"/>
    <property type="match status" value="1"/>
</dbReference>
<dbReference type="Gene3D" id="1.10.640.10">
    <property type="entry name" value="Haem peroxidase domain superfamily, animal type"/>
    <property type="match status" value="1"/>
</dbReference>
<feature type="chain" id="PRO_5034138262" description="NAD(P)H oxidase (H2O2-forming)" evidence="25">
    <location>
        <begin position="22"/>
        <end position="1540"/>
    </location>
</feature>
<dbReference type="Pfam" id="PF08030">
    <property type="entry name" value="NAD_binding_6"/>
    <property type="match status" value="1"/>
</dbReference>
<evidence type="ECO:0000259" key="26">
    <source>
        <dbReference type="PROSITE" id="PS50222"/>
    </source>
</evidence>
<dbReference type="PANTHER" id="PTHR11972:SF75">
    <property type="entry name" value="DUAL OXIDASE 1"/>
    <property type="match status" value="1"/>
</dbReference>
<dbReference type="Pfam" id="PF03098">
    <property type="entry name" value="An_peroxidase"/>
    <property type="match status" value="1"/>
</dbReference>
<reference evidence="28" key="2">
    <citation type="submission" date="2025-08" db="UniProtKB">
        <authorList>
            <consortium name="Ensembl"/>
        </authorList>
    </citation>
    <scope>IDENTIFICATION</scope>
</reference>
<feature type="transmembrane region" description="Helical" evidence="24">
    <location>
        <begin position="582"/>
        <end position="606"/>
    </location>
</feature>
<dbReference type="SUPFAM" id="SSF52343">
    <property type="entry name" value="Ferredoxin reductase-like, C-terminal NADP-linked domain"/>
    <property type="match status" value="1"/>
</dbReference>
<dbReference type="SFLD" id="SFLDS00052">
    <property type="entry name" value="Ferric_Reductase_Domain"/>
    <property type="match status" value="1"/>
</dbReference>
<evidence type="ECO:0000256" key="22">
    <source>
        <dbReference type="ARBA" id="ARBA00047455"/>
    </source>
</evidence>
<feature type="signal peptide" evidence="25">
    <location>
        <begin position="1"/>
        <end position="21"/>
    </location>
</feature>
<dbReference type="GO" id="GO:0042744">
    <property type="term" value="P:hydrogen peroxide catabolic process"/>
    <property type="evidence" value="ECO:0007669"/>
    <property type="project" value="UniProtKB-KW"/>
</dbReference>
<evidence type="ECO:0000256" key="9">
    <source>
        <dbReference type="ARBA" id="ARBA00022630"/>
    </source>
</evidence>
<dbReference type="InterPro" id="IPR013130">
    <property type="entry name" value="Fe3_Rdtase_TM_dom"/>
</dbReference>
<sequence length="1540" mass="175468">MGFCLALTWTFLVGSWTSMGAQKPISWEVQRFDGWYNNLMEHKWGRKPGREERLVPASYADGVYQPLGEPHLPNPRDLSNAAMRGPAGQASLRNRTVLGVFFGYHVLSDLVSVETPGCPAEFLNIRIPPGDPVFDPNGRGDVVLPFQRSRWDPESGQSPSNPRDLTNAVTGWLDGSAIYGSSHSWSDALRSFSGGQLASGPDPAFPRNAQPPLLMWSAPDPASGQRGPGGLYAFGAERGNRDPFLQALGLLWFRYHNLCAQRLLFQHARKRVIATYQNIALYEWLPSFLQQAPVKYAGYNPFLDPSISPEFLVASEQFFSTMVPPGIYMRNASCHFQEVINRNSSISRALRVCNSYWSRKHPNLRRAEDVDALLLGMASQIAEREDHVVVEDVLDFWPGSLKFSRTDHVAGCLQRGRDLGLPSYTKARAALGLPPITRWQDINPALSQNNHTVLEATAALYNQDLSQLELLPGGLLESHGDPGPLFSAIVLNQFVRLRDGDRYWFENTRNGLFSEEEIAEIRNTSLRDVLVAVTNMNPSTLQPNVFFWHMGDPCPQPRQLSTQGLPACAPSTMQDYFEGSGFGFGVTIGTLCCFPLVSLLSAWIVARLRKKNFKKLQGQDRKSVMSEKLVGGMEALEWQGHKEPCRPVLVHLQPGQICVVDGRLSVLRTIQLRPPQQVNLILSGNRGRRALLLKIPKEYDLVLLFNLEEERQVLVENLRGALKESGLKFQEWELREQELMRTAVTRQQRSHLLETFFRHLFSQVLDIDQADAGTLPLDSSQKVQEALTCELSRAEFAESLGLKPQDMFVESMFSLADKDGNGYLSFREFLDILVVFMKGSPEEKSRLMFRMYDFDGNGLISKDEFIRMLRSFIEISNNCLSKAQLTEVVESMFRESGFQDKEELTWEDFHFMLRDHDSELRFTQLCVRGVEVPEVIKDLCRRASYISQEKICPSPRVSARCPHSNTEVEWTPQRLQCPVDTDPPQEIRRRFGKKVTSFQPLLFTEAQREKFQRSRRHQTLQQFKRFIENYRRHIGCVAVFYAITGGLFLERAYYYAFGAHHMGITDTTRVGIILSRGTAASISFMFSYILLTMCRNLITFLRETFLNRYVPFDAAVDFHRLIASTAIVLTVLHSAGHVVNVYLFSISPLSVLSCLFPGLFHNDGSEFPQKYYWWFFQTVPGLTGVMLLLVLAIMYVFASHHFRRHSFRGFWLTHHLYILLYVLLIIHGSFGLIQLPRFHIFFLVPALIYVGDKLVSLSRKKVEISVVKAELLPSGVTHLQFQRPQGFEYKSGQWVQIACLALGTTEYHPFTLTSAPHEDTLSLHIRAAGPWTTRLREIYSPPTGDGCAKYPKLYLDGPFGEGHQEWHKFEVSVLVGGGIGVTPFASILKDLVFKSSVSCQVFCKKIYFIWVTRTQRQFEWLADIIREVEENDCQDLVSVHIYITQLAEKFDLRTTMLYICERHFQKVLNRSLFTGLRSITHFGRPPFEPFFKSLQEVHPQVRKIGVFSCGPPGMTKNVEKACQLINRQDRTHFSHHYENF</sequence>
<dbReference type="InterPro" id="IPR034821">
    <property type="entry name" value="DUOX_peroxidase"/>
</dbReference>
<dbReference type="GO" id="GO:0006979">
    <property type="term" value="P:response to oxidative stress"/>
    <property type="evidence" value="ECO:0007669"/>
    <property type="project" value="InterPro"/>
</dbReference>
<dbReference type="InterPro" id="IPR017927">
    <property type="entry name" value="FAD-bd_FR_type"/>
</dbReference>
<evidence type="ECO:0000256" key="11">
    <source>
        <dbReference type="ARBA" id="ARBA00022723"/>
    </source>
</evidence>
<dbReference type="InterPro" id="IPR017938">
    <property type="entry name" value="Riboflavin_synthase-like_b-brl"/>
</dbReference>
<keyword evidence="16" id="KW-0521">NADP</keyword>
<evidence type="ECO:0000256" key="8">
    <source>
        <dbReference type="ARBA" id="ARBA00022559"/>
    </source>
</evidence>
<keyword evidence="6" id="KW-1003">Cell membrane</keyword>
<dbReference type="InterPro" id="IPR013112">
    <property type="entry name" value="FAD-bd_8"/>
</dbReference>
<evidence type="ECO:0000256" key="10">
    <source>
        <dbReference type="ARBA" id="ARBA00022692"/>
    </source>
</evidence>
<keyword evidence="15" id="KW-0106">Calcium</keyword>
<dbReference type="InterPro" id="IPR010255">
    <property type="entry name" value="Haem_peroxidase_sf"/>
</dbReference>
<dbReference type="FunFam" id="2.40.30.10:FF:000043">
    <property type="entry name" value="dual oxidase 1"/>
    <property type="match status" value="1"/>
</dbReference>
<keyword evidence="11" id="KW-0479">Metal-binding</keyword>
<dbReference type="GO" id="GO:0016174">
    <property type="term" value="F:NAD(P)H oxidase H2O2-forming activity"/>
    <property type="evidence" value="ECO:0007669"/>
    <property type="project" value="UniProtKB-EC"/>
</dbReference>
<dbReference type="UniPathway" id="UPA00194"/>
<dbReference type="PANTHER" id="PTHR11972">
    <property type="entry name" value="NADPH OXIDASE"/>
    <property type="match status" value="1"/>
</dbReference>
<feature type="transmembrane region" description="Helical" evidence="24">
    <location>
        <begin position="1077"/>
        <end position="1098"/>
    </location>
</feature>
<dbReference type="PROSITE" id="PS00018">
    <property type="entry name" value="EF_HAND_1"/>
    <property type="match status" value="2"/>
</dbReference>
<evidence type="ECO:0000256" key="3">
    <source>
        <dbReference type="ARBA" id="ARBA00005197"/>
    </source>
</evidence>
<comment type="subcellular location">
    <subcellularLocation>
        <location evidence="2">Apical cell membrane</location>
        <topology evidence="2">Multi-pass membrane protein</topology>
    </subcellularLocation>
</comment>
<evidence type="ECO:0000256" key="5">
    <source>
        <dbReference type="ARBA" id="ARBA00012698"/>
    </source>
</evidence>
<dbReference type="Gene3D" id="3.40.50.80">
    <property type="entry name" value="Nucleotide-binding domain of ferredoxin-NADP reductase (FNR) module"/>
    <property type="match status" value="1"/>
</dbReference>
<dbReference type="GO" id="GO:0005509">
    <property type="term" value="F:calcium ion binding"/>
    <property type="evidence" value="ECO:0007669"/>
    <property type="project" value="InterPro"/>
</dbReference>
<evidence type="ECO:0000256" key="23">
    <source>
        <dbReference type="ARBA" id="ARBA00048762"/>
    </source>
</evidence>
<dbReference type="CDD" id="cd00051">
    <property type="entry name" value="EFh"/>
    <property type="match status" value="2"/>
</dbReference>
<dbReference type="InterPro" id="IPR037120">
    <property type="entry name" value="Haem_peroxidase_sf_animal"/>
</dbReference>
<dbReference type="Pfam" id="PF13499">
    <property type="entry name" value="EF-hand_7"/>
    <property type="match status" value="1"/>
</dbReference>
<dbReference type="Gene3D" id="2.40.30.10">
    <property type="entry name" value="Translation factors"/>
    <property type="match status" value="1"/>
</dbReference>
<keyword evidence="19 24" id="KW-0472">Membrane</keyword>
<dbReference type="FunFam" id="1.10.238.10:FF:000095">
    <property type="entry name" value="dual oxidase 2"/>
    <property type="match status" value="1"/>
</dbReference>
<dbReference type="EC" id="1.6.3.1" evidence="5"/>
<comment type="similarity">
    <text evidence="4">In the N-terminal section; belongs to the peroxidase family.</text>
</comment>
<feature type="transmembrane region" description="Helical" evidence="24">
    <location>
        <begin position="1210"/>
        <end position="1232"/>
    </location>
</feature>
<dbReference type="GO" id="GO:0004601">
    <property type="term" value="F:peroxidase activity"/>
    <property type="evidence" value="ECO:0007669"/>
    <property type="project" value="UniProtKB-KW"/>
</dbReference>
<dbReference type="Pfam" id="PF08022">
    <property type="entry name" value="FAD_binding_8"/>
    <property type="match status" value="1"/>
</dbReference>
<organism evidence="28 29">
    <name type="scientific">Canis lupus familiaris</name>
    <name type="common">Dog</name>
    <name type="synonym">Canis familiaris</name>
    <dbReference type="NCBI Taxonomy" id="9615"/>
    <lineage>
        <taxon>Eukaryota</taxon>
        <taxon>Metazoa</taxon>
        <taxon>Chordata</taxon>
        <taxon>Craniata</taxon>
        <taxon>Vertebrata</taxon>
        <taxon>Euteleostomi</taxon>
        <taxon>Mammalia</taxon>
        <taxon>Eutheria</taxon>
        <taxon>Laurasiatheria</taxon>
        <taxon>Carnivora</taxon>
        <taxon>Caniformia</taxon>
        <taxon>Canidae</taxon>
        <taxon>Canis</taxon>
    </lineage>
</organism>
<protein>
    <recommendedName>
        <fullName evidence="5">NAD(P)H oxidase (H2O2-forming)</fullName>
        <ecNumber evidence="5">1.6.3.1</ecNumber>
    </recommendedName>
</protein>
<dbReference type="Pfam" id="PF01794">
    <property type="entry name" value="Ferric_reduct"/>
    <property type="match status" value="1"/>
</dbReference>
<evidence type="ECO:0000256" key="21">
    <source>
        <dbReference type="ARBA" id="ARBA00023324"/>
    </source>
</evidence>
<dbReference type="Ensembl" id="ENSCAFT00040042775.1">
    <property type="protein sequence ID" value="ENSCAFP00040037311.1"/>
    <property type="gene ID" value="ENSCAFG00040023010.1"/>
</dbReference>
<comment type="function">
    <text evidence="1">Generates hydrogen peroxide which is required for the activity of thyroid peroxidase/TPO and lactoperoxidase/LPO. Plays a role in thyroid hormones synthesis and lactoperoxidase-mediated antimicrobial defense at the surface of mucosa. May have its own peroxidase activity through its N-terminal peroxidase-like domain.</text>
</comment>
<evidence type="ECO:0000256" key="4">
    <source>
        <dbReference type="ARBA" id="ARBA00005644"/>
    </source>
</evidence>
<evidence type="ECO:0000256" key="14">
    <source>
        <dbReference type="ARBA" id="ARBA00022827"/>
    </source>
</evidence>
<evidence type="ECO:0000256" key="17">
    <source>
        <dbReference type="ARBA" id="ARBA00022989"/>
    </source>
</evidence>
<keyword evidence="10 24" id="KW-0812">Transmembrane</keyword>
<evidence type="ECO:0000256" key="15">
    <source>
        <dbReference type="ARBA" id="ARBA00022837"/>
    </source>
</evidence>
<feature type="transmembrane region" description="Helical" evidence="24">
    <location>
        <begin position="1172"/>
        <end position="1198"/>
    </location>
</feature>
<dbReference type="CDD" id="cd06186">
    <property type="entry name" value="NOX_Duox_like_FAD_NADP"/>
    <property type="match status" value="1"/>
</dbReference>
<feature type="domain" description="EF-hand" evidence="26">
    <location>
        <begin position="804"/>
        <end position="839"/>
    </location>
</feature>
<dbReference type="SFLD" id="SFLDG01168">
    <property type="entry name" value="Ferric_reductase_subgroup_(FRE"/>
    <property type="match status" value="1"/>
</dbReference>
<dbReference type="InterPro" id="IPR013121">
    <property type="entry name" value="Fe_red_NAD-bd_6"/>
</dbReference>
<keyword evidence="14" id="KW-0274">FAD</keyword>
<dbReference type="FunFam" id="1.10.640.10:FF:000004">
    <property type="entry name" value="Dual oxidase 2"/>
    <property type="match status" value="1"/>
</dbReference>
<dbReference type="SFLD" id="SFLDG01169">
    <property type="entry name" value="NADPH_oxidase_subgroup_(NOX)"/>
    <property type="match status" value="1"/>
</dbReference>
<evidence type="ECO:0000256" key="19">
    <source>
        <dbReference type="ARBA" id="ARBA00023136"/>
    </source>
</evidence>
<feature type="transmembrane region" description="Helical" evidence="24">
    <location>
        <begin position="1034"/>
        <end position="1057"/>
    </location>
</feature>
<dbReference type="GO" id="GO:0006590">
    <property type="term" value="P:thyroid hormone generation"/>
    <property type="evidence" value="ECO:0007669"/>
    <property type="project" value="UniProtKB-UniPathway"/>
</dbReference>
<keyword evidence="20" id="KW-0325">Glycoprotein</keyword>
<name>A0A8C0TJ05_CANLF</name>
<evidence type="ECO:0000256" key="6">
    <source>
        <dbReference type="ARBA" id="ARBA00022475"/>
    </source>
</evidence>
<keyword evidence="17 24" id="KW-1133">Transmembrane helix</keyword>
<dbReference type="Gene3D" id="1.10.238.10">
    <property type="entry name" value="EF-hand"/>
    <property type="match status" value="1"/>
</dbReference>
<dbReference type="GO" id="GO:0042446">
    <property type="term" value="P:hormone biosynthetic process"/>
    <property type="evidence" value="ECO:0007669"/>
    <property type="project" value="UniProtKB-KW"/>
</dbReference>
<accession>A0A8C0TJ05</accession>
<evidence type="ECO:0000256" key="25">
    <source>
        <dbReference type="SAM" id="SignalP"/>
    </source>
</evidence>
<dbReference type="PROSITE" id="PS50292">
    <property type="entry name" value="PEROXIDASE_3"/>
    <property type="match status" value="1"/>
</dbReference>
<keyword evidence="7" id="KW-0893">Thyroid hormones biosynthesis</keyword>
<feature type="transmembrane region" description="Helical" evidence="24">
    <location>
        <begin position="1141"/>
        <end position="1160"/>
    </location>
</feature>
<dbReference type="InterPro" id="IPR039261">
    <property type="entry name" value="FNR_nucleotide-bd"/>
</dbReference>